<comment type="caution">
    <text evidence="1">The sequence shown here is derived from an EMBL/GenBank/DDBJ whole genome shotgun (WGS) entry which is preliminary data.</text>
</comment>
<dbReference type="InterPro" id="IPR051159">
    <property type="entry name" value="Hexapeptide_acetyltransf"/>
</dbReference>
<keyword evidence="2" id="KW-1185">Reference proteome</keyword>
<dbReference type="InterPro" id="IPR011004">
    <property type="entry name" value="Trimer_LpxA-like_sf"/>
</dbReference>
<dbReference type="InterPro" id="IPR001451">
    <property type="entry name" value="Hexapep"/>
</dbReference>
<evidence type="ECO:0000313" key="2">
    <source>
        <dbReference type="Proteomes" id="UP000439994"/>
    </source>
</evidence>
<proteinExistence type="predicted"/>
<dbReference type="Gene3D" id="2.160.10.10">
    <property type="entry name" value="Hexapeptide repeat proteins"/>
    <property type="match status" value="1"/>
</dbReference>
<dbReference type="RefSeq" id="WP_155694044.1">
    <property type="nucleotide sequence ID" value="NZ_WOCD01000001.1"/>
</dbReference>
<accession>A0A6N8F475</accession>
<protein>
    <recommendedName>
        <fullName evidence="3">Acyltransferase</fullName>
    </recommendedName>
</protein>
<dbReference type="PANTHER" id="PTHR23416">
    <property type="entry name" value="SIALIC ACID SYNTHASE-RELATED"/>
    <property type="match status" value="1"/>
</dbReference>
<dbReference type="AlphaFoldDB" id="A0A6N8F475"/>
<name>A0A6N8F475_9GAMM</name>
<evidence type="ECO:0008006" key="3">
    <source>
        <dbReference type="Google" id="ProtNLM"/>
    </source>
</evidence>
<dbReference type="CDD" id="cd04647">
    <property type="entry name" value="LbH_MAT_like"/>
    <property type="match status" value="1"/>
</dbReference>
<dbReference type="Proteomes" id="UP000439994">
    <property type="component" value="Unassembled WGS sequence"/>
</dbReference>
<gene>
    <name evidence="1" type="ORF">GNP35_01995</name>
</gene>
<dbReference type="EMBL" id="WOCD01000001">
    <property type="protein sequence ID" value="MUH71375.1"/>
    <property type="molecule type" value="Genomic_DNA"/>
</dbReference>
<organism evidence="1 2">
    <name type="scientific">Psychrosphaera haliotis</name>
    <dbReference type="NCBI Taxonomy" id="555083"/>
    <lineage>
        <taxon>Bacteria</taxon>
        <taxon>Pseudomonadati</taxon>
        <taxon>Pseudomonadota</taxon>
        <taxon>Gammaproteobacteria</taxon>
        <taxon>Alteromonadales</taxon>
        <taxon>Pseudoalteromonadaceae</taxon>
        <taxon>Psychrosphaera</taxon>
    </lineage>
</organism>
<dbReference type="PANTHER" id="PTHR23416:SF78">
    <property type="entry name" value="LIPOPOLYSACCHARIDE BIOSYNTHESIS O-ACETYL TRANSFERASE WBBJ-RELATED"/>
    <property type="match status" value="1"/>
</dbReference>
<dbReference type="Pfam" id="PF00132">
    <property type="entry name" value="Hexapep"/>
    <property type="match status" value="1"/>
</dbReference>
<dbReference type="SUPFAM" id="SSF51161">
    <property type="entry name" value="Trimeric LpxA-like enzymes"/>
    <property type="match status" value="1"/>
</dbReference>
<evidence type="ECO:0000313" key="1">
    <source>
        <dbReference type="EMBL" id="MUH71375.1"/>
    </source>
</evidence>
<reference evidence="1 2" key="1">
    <citation type="submission" date="2019-11" db="EMBL/GenBank/DDBJ databases">
        <title>P. haliotis isolates from Z. marina roots.</title>
        <authorList>
            <person name="Cohen M."/>
            <person name="Jospin G."/>
            <person name="Eisen J.A."/>
            <person name="Coil D.A."/>
        </authorList>
    </citation>
    <scope>NUCLEOTIDE SEQUENCE [LARGE SCALE GENOMIC DNA]</scope>
    <source>
        <strain evidence="1 2">UCD-MCMsp1aY</strain>
    </source>
</reference>
<sequence length="130" mass="14420">MLPNDGNQLLIGENCMFSNNVIIRGGEYPHLIFDLESGEYLDKSDGIEIGNRVWVGEGAYINKSVRLENGSIVGARSVVTKRFNEENCVVAGNPAKIVKSGVQWVNNKKSLSKDSVMYQSLMNEKAKRLN</sequence>
<dbReference type="OrthoDB" id="9815592at2"/>